<sequence>MYEAVDDALLQELVLKQLHEGHPGMTRMKVLDRRYVNWTNINQDIEETVRNCCNFQEAAKMLFKVVLNSWGRHEALGTNSYRLYWTTI</sequence>
<dbReference type="OrthoDB" id="5862337at2759"/>
<dbReference type="Gene3D" id="1.10.340.70">
    <property type="match status" value="1"/>
</dbReference>
<evidence type="ECO:0000313" key="3">
    <source>
        <dbReference type="Proteomes" id="UP000053660"/>
    </source>
</evidence>
<accession>A0A0B1SM88</accession>
<proteinExistence type="predicted"/>
<feature type="domain" description="Integrase zinc-binding" evidence="1">
    <location>
        <begin position="10"/>
        <end position="57"/>
    </location>
</feature>
<reference evidence="2 3" key="1">
    <citation type="submission" date="2014-03" db="EMBL/GenBank/DDBJ databases">
        <title>Draft genome of the hookworm Oesophagostomum dentatum.</title>
        <authorList>
            <person name="Mitreva M."/>
        </authorList>
    </citation>
    <scope>NUCLEOTIDE SEQUENCE [LARGE SCALE GENOMIC DNA]</scope>
    <source>
        <strain evidence="2 3">OD-Hann</strain>
    </source>
</reference>
<gene>
    <name evidence="2" type="ORF">OESDEN_13806</name>
</gene>
<name>A0A0B1SM88_OESDE</name>
<dbReference type="Proteomes" id="UP000053660">
    <property type="component" value="Unassembled WGS sequence"/>
</dbReference>
<evidence type="ECO:0000259" key="1">
    <source>
        <dbReference type="Pfam" id="PF17921"/>
    </source>
</evidence>
<dbReference type="EMBL" id="KN560412">
    <property type="protein sequence ID" value="KHJ86448.1"/>
    <property type="molecule type" value="Genomic_DNA"/>
</dbReference>
<dbReference type="Pfam" id="PF17921">
    <property type="entry name" value="Integrase_H2C2"/>
    <property type="match status" value="1"/>
</dbReference>
<organism evidence="2 3">
    <name type="scientific">Oesophagostomum dentatum</name>
    <name type="common">Nodular worm</name>
    <dbReference type="NCBI Taxonomy" id="61180"/>
    <lineage>
        <taxon>Eukaryota</taxon>
        <taxon>Metazoa</taxon>
        <taxon>Ecdysozoa</taxon>
        <taxon>Nematoda</taxon>
        <taxon>Chromadorea</taxon>
        <taxon>Rhabditida</taxon>
        <taxon>Rhabditina</taxon>
        <taxon>Rhabditomorpha</taxon>
        <taxon>Strongyloidea</taxon>
        <taxon>Strongylidae</taxon>
        <taxon>Oesophagostomum</taxon>
    </lineage>
</organism>
<dbReference type="InterPro" id="IPR041588">
    <property type="entry name" value="Integrase_H2C2"/>
</dbReference>
<evidence type="ECO:0000313" key="2">
    <source>
        <dbReference type="EMBL" id="KHJ86448.1"/>
    </source>
</evidence>
<keyword evidence="3" id="KW-1185">Reference proteome</keyword>
<dbReference type="AlphaFoldDB" id="A0A0B1SM88"/>
<protein>
    <recommendedName>
        <fullName evidence="1">Integrase zinc-binding domain-containing protein</fullName>
    </recommendedName>
</protein>